<dbReference type="InterPro" id="IPR001509">
    <property type="entry name" value="Epimerase_deHydtase"/>
</dbReference>
<accession>A0A0D0CGY5</accession>
<dbReference type="SUPFAM" id="SSF51735">
    <property type="entry name" value="NAD(P)-binding Rossmann-fold domains"/>
    <property type="match status" value="1"/>
</dbReference>
<dbReference type="EMBL" id="KN834791">
    <property type="protein sequence ID" value="KIK57462.1"/>
    <property type="molecule type" value="Genomic_DNA"/>
</dbReference>
<dbReference type="Proteomes" id="UP000053593">
    <property type="component" value="Unassembled WGS sequence"/>
</dbReference>
<comment type="similarity">
    <text evidence="2">Belongs to the NAD(P)-dependent epimerase/dehydratase family. Dihydroflavonol-4-reductase subfamily.</text>
</comment>
<evidence type="ECO:0000259" key="3">
    <source>
        <dbReference type="Pfam" id="PF01370"/>
    </source>
</evidence>
<dbReference type="AlphaFoldDB" id="A0A0D0CGY5"/>
<organism evidence="4 5">
    <name type="scientific">Collybiopsis luxurians FD-317 M1</name>
    <dbReference type="NCBI Taxonomy" id="944289"/>
    <lineage>
        <taxon>Eukaryota</taxon>
        <taxon>Fungi</taxon>
        <taxon>Dikarya</taxon>
        <taxon>Basidiomycota</taxon>
        <taxon>Agaricomycotina</taxon>
        <taxon>Agaricomycetes</taxon>
        <taxon>Agaricomycetidae</taxon>
        <taxon>Agaricales</taxon>
        <taxon>Marasmiineae</taxon>
        <taxon>Omphalotaceae</taxon>
        <taxon>Collybiopsis</taxon>
        <taxon>Collybiopsis luxurians</taxon>
    </lineage>
</organism>
<keyword evidence="5" id="KW-1185">Reference proteome</keyword>
<dbReference type="InterPro" id="IPR050425">
    <property type="entry name" value="NAD(P)_dehydrat-like"/>
</dbReference>
<reference evidence="4 5" key="1">
    <citation type="submission" date="2014-04" db="EMBL/GenBank/DDBJ databases">
        <title>Evolutionary Origins and Diversification of the Mycorrhizal Mutualists.</title>
        <authorList>
            <consortium name="DOE Joint Genome Institute"/>
            <consortium name="Mycorrhizal Genomics Consortium"/>
            <person name="Kohler A."/>
            <person name="Kuo A."/>
            <person name="Nagy L.G."/>
            <person name="Floudas D."/>
            <person name="Copeland A."/>
            <person name="Barry K.W."/>
            <person name="Cichocki N."/>
            <person name="Veneault-Fourrey C."/>
            <person name="LaButti K."/>
            <person name="Lindquist E.A."/>
            <person name="Lipzen A."/>
            <person name="Lundell T."/>
            <person name="Morin E."/>
            <person name="Murat C."/>
            <person name="Riley R."/>
            <person name="Ohm R."/>
            <person name="Sun H."/>
            <person name="Tunlid A."/>
            <person name="Henrissat B."/>
            <person name="Grigoriev I.V."/>
            <person name="Hibbett D.S."/>
            <person name="Martin F."/>
        </authorList>
    </citation>
    <scope>NUCLEOTIDE SEQUENCE [LARGE SCALE GENOMIC DNA]</scope>
    <source>
        <strain evidence="4 5">FD-317 M1</strain>
    </source>
</reference>
<name>A0A0D0CGY5_9AGAR</name>
<proteinExistence type="inferred from homology"/>
<dbReference type="GO" id="GO:0016616">
    <property type="term" value="F:oxidoreductase activity, acting on the CH-OH group of donors, NAD or NADP as acceptor"/>
    <property type="evidence" value="ECO:0007669"/>
    <property type="project" value="TreeGrafter"/>
</dbReference>
<evidence type="ECO:0000256" key="2">
    <source>
        <dbReference type="ARBA" id="ARBA00023445"/>
    </source>
</evidence>
<gene>
    <name evidence="4" type="ORF">GYMLUDRAFT_46356</name>
</gene>
<feature type="domain" description="NAD-dependent epimerase/dehydratase" evidence="3">
    <location>
        <begin position="11"/>
        <end position="272"/>
    </location>
</feature>
<evidence type="ECO:0000256" key="1">
    <source>
        <dbReference type="ARBA" id="ARBA00023002"/>
    </source>
</evidence>
<dbReference type="HOGENOM" id="CLU_007383_9_2_1"/>
<dbReference type="PANTHER" id="PTHR10366:SF564">
    <property type="entry name" value="STEROL-4-ALPHA-CARBOXYLATE 3-DEHYDROGENASE, DECARBOXYLATING"/>
    <property type="match status" value="1"/>
</dbReference>
<dbReference type="Gene3D" id="3.40.50.720">
    <property type="entry name" value="NAD(P)-binding Rossmann-like Domain"/>
    <property type="match status" value="1"/>
</dbReference>
<sequence>MPVINTPHATILVSGANGFLATWIVDTLLKKGYKVRAAVRTEAKGQDLLKLFSEAYTHGELELVAVGDIAKENAFDEAVKRVDGIIHTASPVHLHGDHPDEMIQPAVNGTLGMLKSALKFGTLVKRVVFTSSCAAIQQPQGTYPGLDETSWNELSIIECEQKSKEASPLDKYCASKSIAEKRAWDFVAEHASELNWDLSVLNPPWIFGPPLHEVNSLEDLNSSNMYWHKAVAEGEFFGQDPEAEPAHGWVDVRDIAEAHVRALEVEAAGGERMIVSAGSPWVWQDFRDVTKGVAPKIRTNGLSFSTAKEQRILGLKYRTMQEETEDILTFVARKGW</sequence>
<evidence type="ECO:0000313" key="4">
    <source>
        <dbReference type="EMBL" id="KIK57462.1"/>
    </source>
</evidence>
<keyword evidence="1" id="KW-0560">Oxidoreductase</keyword>
<dbReference type="InterPro" id="IPR036291">
    <property type="entry name" value="NAD(P)-bd_dom_sf"/>
</dbReference>
<dbReference type="OrthoDB" id="2735536at2759"/>
<protein>
    <recommendedName>
        <fullName evidence="3">NAD-dependent epimerase/dehydratase domain-containing protein</fullName>
    </recommendedName>
</protein>
<dbReference type="Pfam" id="PF01370">
    <property type="entry name" value="Epimerase"/>
    <property type="match status" value="1"/>
</dbReference>
<evidence type="ECO:0000313" key="5">
    <source>
        <dbReference type="Proteomes" id="UP000053593"/>
    </source>
</evidence>
<dbReference type="PANTHER" id="PTHR10366">
    <property type="entry name" value="NAD DEPENDENT EPIMERASE/DEHYDRATASE"/>
    <property type="match status" value="1"/>
</dbReference>